<dbReference type="GeneID" id="4462376"/>
<dbReference type="Pfam" id="PF17179">
    <property type="entry name" value="Fer4_22"/>
    <property type="match status" value="1"/>
</dbReference>
<dbReference type="InterPro" id="IPR017896">
    <property type="entry name" value="4Fe4S_Fe-S-bd"/>
</dbReference>
<dbReference type="EMBL" id="CP000477">
    <property type="protein sequence ID" value="ABK14700.1"/>
    <property type="molecule type" value="Genomic_DNA"/>
</dbReference>
<evidence type="ECO:0000313" key="2">
    <source>
        <dbReference type="EMBL" id="ABK14700.1"/>
    </source>
</evidence>
<name>A0B7M6_METTP</name>
<dbReference type="GO" id="GO:0016491">
    <property type="term" value="F:oxidoreductase activity"/>
    <property type="evidence" value="ECO:0007669"/>
    <property type="project" value="UniProtKB-ARBA"/>
</dbReference>
<dbReference type="STRING" id="349307.Mthe_0912"/>
<dbReference type="AlphaFoldDB" id="A0B7M6"/>
<accession>A0B7M6</accession>
<dbReference type="PANTHER" id="PTHR40447">
    <property type="entry name" value="ANAEROBIC SULFITE REDUCTASE SUBUNIT A"/>
    <property type="match status" value="1"/>
</dbReference>
<protein>
    <submittedName>
        <fullName evidence="2">4Fe-4S ferredoxin, iron-sulfur binding protein</fullName>
    </submittedName>
</protein>
<dbReference type="PROSITE" id="PS51379">
    <property type="entry name" value="4FE4S_FER_2"/>
    <property type="match status" value="1"/>
</dbReference>
<keyword evidence="3" id="KW-1185">Reference proteome</keyword>
<dbReference type="KEGG" id="mtp:Mthe_0912"/>
<sequence length="329" mass="37174">MMFFIEKKDLPEMLRRAGTIFEIIAPVLVNGEPQLVTWNGEDLALSASNPLMPPTRLFLPPRETLFSYLQESGLYTFEVPDVRKRLIVGVRPCDLRALSLLDRIMLSEPADELYSERRRSTAIIALNCTEPSESCFCAQMGSGPEAQEGFDLLLTDLGERYLLEAGSPDGIMLARVSEELLEVADDEMIVRKRELMRKSCERIVSARPWLSLDHMRPRLREIDWRSLSKECISCGGCSFVCPTCHCFTIADLGLPDGERIRCADSCILSGFHRMASGANPRARPEERLLSWYMEKLEHMPVRTGMLGCVGCGRCDRVCFSGLHKTDLFR</sequence>
<dbReference type="HOGENOM" id="CLU_046702_0_0_2"/>
<dbReference type="InterPro" id="IPR017900">
    <property type="entry name" value="4Fe4S_Fe_S_CS"/>
</dbReference>
<dbReference type="OrthoDB" id="35334at2157"/>
<reference evidence="2 3" key="1">
    <citation type="submission" date="2006-10" db="EMBL/GenBank/DDBJ databases">
        <title>Complete sequence of Methanosaeta thermophila PT.</title>
        <authorList>
            <consortium name="US DOE Joint Genome Institute"/>
            <person name="Copeland A."/>
            <person name="Lucas S."/>
            <person name="Lapidus A."/>
            <person name="Barry K."/>
            <person name="Detter J.C."/>
            <person name="Glavina del Rio T."/>
            <person name="Hammon N."/>
            <person name="Israni S."/>
            <person name="Pitluck S."/>
            <person name="Chain P."/>
            <person name="Malfatti S."/>
            <person name="Shin M."/>
            <person name="Vergez L."/>
            <person name="Schmutz J."/>
            <person name="Larimer F."/>
            <person name="Land M."/>
            <person name="Hauser L."/>
            <person name="Kyrpides N."/>
            <person name="Kim E."/>
            <person name="Smith K.S."/>
            <person name="Ingram-Smith C."/>
            <person name="Richardson P."/>
        </authorList>
    </citation>
    <scope>NUCLEOTIDE SEQUENCE [LARGE SCALE GENOMIC DNA]</scope>
    <source>
        <strain evidence="3">DSM 6194 / JCM 14653 / NBRC 101360 / PT</strain>
    </source>
</reference>
<dbReference type="PANTHER" id="PTHR40447:SF1">
    <property type="entry name" value="ANAEROBIC SULFITE REDUCTASE SUBUNIT A"/>
    <property type="match status" value="1"/>
</dbReference>
<evidence type="ECO:0000259" key="1">
    <source>
        <dbReference type="PROSITE" id="PS51379"/>
    </source>
</evidence>
<proteinExistence type="predicted"/>
<evidence type="ECO:0000313" key="3">
    <source>
        <dbReference type="Proteomes" id="UP000000674"/>
    </source>
</evidence>
<organism evidence="2 3">
    <name type="scientific">Methanothrix thermoacetophila (strain DSM 6194 / JCM 14653 / NBRC 101360 / PT)</name>
    <name type="common">Methanosaeta thermophila</name>
    <dbReference type="NCBI Taxonomy" id="349307"/>
    <lineage>
        <taxon>Archaea</taxon>
        <taxon>Methanobacteriati</taxon>
        <taxon>Methanobacteriota</taxon>
        <taxon>Stenosarchaea group</taxon>
        <taxon>Methanomicrobia</taxon>
        <taxon>Methanotrichales</taxon>
        <taxon>Methanotrichaceae</taxon>
        <taxon>Methanothrix</taxon>
    </lineage>
</organism>
<feature type="domain" description="4Fe-4S ferredoxin-type" evidence="1">
    <location>
        <begin position="220"/>
        <end position="252"/>
    </location>
</feature>
<dbReference type="RefSeq" id="WP_011696095.1">
    <property type="nucleotide sequence ID" value="NC_008553.1"/>
</dbReference>
<dbReference type="PROSITE" id="PS00198">
    <property type="entry name" value="4FE4S_FER_1"/>
    <property type="match status" value="1"/>
</dbReference>
<dbReference type="Proteomes" id="UP000000674">
    <property type="component" value="Chromosome"/>
</dbReference>
<gene>
    <name evidence="2" type="ordered locus">Mthe_0912</name>
</gene>
<dbReference type="SUPFAM" id="SSF46548">
    <property type="entry name" value="alpha-helical ferredoxin"/>
    <property type="match status" value="1"/>
</dbReference>